<dbReference type="EMBL" id="CP136864">
    <property type="protein sequence ID" value="WOJ93298.1"/>
    <property type="molecule type" value="Genomic_DNA"/>
</dbReference>
<feature type="domain" description="Cyclic di-GMP receptor atypical PilZ" evidence="1">
    <location>
        <begin position="45"/>
        <end position="185"/>
    </location>
</feature>
<dbReference type="RefSeq" id="WP_407347946.1">
    <property type="nucleotide sequence ID" value="NZ_CP136864.1"/>
</dbReference>
<accession>A0ABZ0I1C6</accession>
<evidence type="ECO:0000259" key="1">
    <source>
        <dbReference type="Pfam" id="PF16823"/>
    </source>
</evidence>
<evidence type="ECO:0000313" key="3">
    <source>
        <dbReference type="Proteomes" id="UP001626537"/>
    </source>
</evidence>
<dbReference type="Proteomes" id="UP001626537">
    <property type="component" value="Chromosome"/>
</dbReference>
<gene>
    <name evidence="2" type="ORF">R0135_16160</name>
</gene>
<dbReference type="InterPro" id="IPR031800">
    <property type="entry name" value="PilZ_atypical"/>
</dbReference>
<name>A0ABZ0I1C6_9GAMM</name>
<protein>
    <submittedName>
        <fullName evidence="2">PilZ domain-containing protein</fullName>
    </submittedName>
</protein>
<organism evidence="2 3">
    <name type="scientific">Congregibacter variabilis</name>
    <dbReference type="NCBI Taxonomy" id="3081200"/>
    <lineage>
        <taxon>Bacteria</taxon>
        <taxon>Pseudomonadati</taxon>
        <taxon>Pseudomonadota</taxon>
        <taxon>Gammaproteobacteria</taxon>
        <taxon>Cellvibrionales</taxon>
        <taxon>Halieaceae</taxon>
        <taxon>Congregibacter</taxon>
    </lineage>
</organism>
<evidence type="ECO:0000313" key="2">
    <source>
        <dbReference type="EMBL" id="WOJ93298.1"/>
    </source>
</evidence>
<dbReference type="Pfam" id="PF16823">
    <property type="entry name" value="tPilZ"/>
    <property type="match status" value="1"/>
</dbReference>
<keyword evidence="3" id="KW-1185">Reference proteome</keyword>
<reference evidence="2 3" key="1">
    <citation type="submission" date="2023-10" db="EMBL/GenBank/DDBJ databases">
        <title>Two novel species belonging to the OM43/NOR5 clade.</title>
        <authorList>
            <person name="Park M."/>
        </authorList>
    </citation>
    <scope>NUCLEOTIDE SEQUENCE [LARGE SCALE GENOMIC DNA]</scope>
    <source>
        <strain evidence="2 3">IMCC43200</strain>
    </source>
</reference>
<proteinExistence type="predicted"/>
<sequence length="190" mass="20684">MSDTPTKAEGGLAYSDNVSIAWRKVDHELDQKHLAMVNASNEEFLRAVSVIGDAGGQKESQEASSGIVAQEVARLDLKVNLLLDLVGTLIYHQLDIPDTSPVRVSAAGVAWKGDVPEPGSTVYLELYIQRGLPKPLCCYGEVVSTAEDFARGTAKVKFTGLTGAAKSWLEKLIFRHHRREVAYKRSTGES</sequence>